<accession>A0A929FDG3</accession>
<proteinExistence type="predicted"/>
<comment type="caution">
    <text evidence="1">The sequence shown here is derived from an EMBL/GenBank/DDBJ whole genome shotgun (WGS) entry which is preliminary data.</text>
</comment>
<organism evidence="1 2">
    <name type="scientific">Leptolyngbya cf. ectocarpi LEGE 11479</name>
    <dbReference type="NCBI Taxonomy" id="1828722"/>
    <lineage>
        <taxon>Bacteria</taxon>
        <taxon>Bacillati</taxon>
        <taxon>Cyanobacteriota</taxon>
        <taxon>Cyanophyceae</taxon>
        <taxon>Leptolyngbyales</taxon>
        <taxon>Leptolyngbyaceae</taxon>
        <taxon>Leptolyngbya group</taxon>
        <taxon>Leptolyngbya</taxon>
    </lineage>
</organism>
<sequence length="208" mass="23753">MTSHRVPILKPDQSYTFGSYFKMRFPVAEILQELGVTFEVSPIEFEQTSQELMPVAEGLKARLENRRQRVRLTSEAARREVLIAPVLLEVADITQAIVNIEYPVEVNQFLSGDLDYLLEAKHRVLVVEAKQADLTRGFTQLATELIALDQWVELSDPILYGAITTGDIWQFGSFLRAEKRIIQDTMLYRVPTDLSQLMQILVEILQAD</sequence>
<reference evidence="1" key="1">
    <citation type="submission" date="2020-10" db="EMBL/GenBank/DDBJ databases">
        <authorList>
            <person name="Castelo-Branco R."/>
            <person name="Eusebio N."/>
            <person name="Adriana R."/>
            <person name="Vieira A."/>
            <person name="Brugerolle De Fraissinette N."/>
            <person name="Rezende De Castro R."/>
            <person name="Schneider M.P."/>
            <person name="Vasconcelos V."/>
            <person name="Leao P.N."/>
        </authorList>
    </citation>
    <scope>NUCLEOTIDE SEQUENCE</scope>
    <source>
        <strain evidence="1">LEGE 11479</strain>
    </source>
</reference>
<evidence type="ECO:0008006" key="3">
    <source>
        <dbReference type="Google" id="ProtNLM"/>
    </source>
</evidence>
<dbReference type="Proteomes" id="UP000615026">
    <property type="component" value="Unassembled WGS sequence"/>
</dbReference>
<evidence type="ECO:0000313" key="2">
    <source>
        <dbReference type="Proteomes" id="UP000615026"/>
    </source>
</evidence>
<dbReference type="EMBL" id="JADEXP010000464">
    <property type="protein sequence ID" value="MBE9070568.1"/>
    <property type="molecule type" value="Genomic_DNA"/>
</dbReference>
<dbReference type="AlphaFoldDB" id="A0A929FDG3"/>
<protein>
    <recommendedName>
        <fullName evidence="3">Type I restriction enzyme R protein N-terminal domain-containing protein</fullName>
    </recommendedName>
</protein>
<dbReference type="RefSeq" id="WP_193996427.1">
    <property type="nucleotide sequence ID" value="NZ_JADEXP010000464.1"/>
</dbReference>
<keyword evidence="2" id="KW-1185">Reference proteome</keyword>
<name>A0A929FDG3_LEPEC</name>
<gene>
    <name evidence="1" type="ORF">IQ260_28400</name>
</gene>
<evidence type="ECO:0000313" key="1">
    <source>
        <dbReference type="EMBL" id="MBE9070568.1"/>
    </source>
</evidence>